<gene>
    <name evidence="1" type="ORF">F4821DRAFT_259727</name>
</gene>
<proteinExistence type="predicted"/>
<accession>A0ACC0D1T2</accession>
<comment type="caution">
    <text evidence="1">The sequence shown here is derived from an EMBL/GenBank/DDBJ whole genome shotgun (WGS) entry which is preliminary data.</text>
</comment>
<protein>
    <submittedName>
        <fullName evidence="1">Uncharacterized protein</fullName>
    </submittedName>
</protein>
<evidence type="ECO:0000313" key="2">
    <source>
        <dbReference type="Proteomes" id="UP001497680"/>
    </source>
</evidence>
<evidence type="ECO:0000313" key="1">
    <source>
        <dbReference type="EMBL" id="KAI6086717.1"/>
    </source>
</evidence>
<organism evidence="1 2">
    <name type="scientific">Hypoxylon rubiginosum</name>
    <dbReference type="NCBI Taxonomy" id="110542"/>
    <lineage>
        <taxon>Eukaryota</taxon>
        <taxon>Fungi</taxon>
        <taxon>Dikarya</taxon>
        <taxon>Ascomycota</taxon>
        <taxon>Pezizomycotina</taxon>
        <taxon>Sordariomycetes</taxon>
        <taxon>Xylariomycetidae</taxon>
        <taxon>Xylariales</taxon>
        <taxon>Hypoxylaceae</taxon>
        <taxon>Hypoxylon</taxon>
    </lineage>
</organism>
<dbReference type="EMBL" id="MU394313">
    <property type="protein sequence ID" value="KAI6086717.1"/>
    <property type="molecule type" value="Genomic_DNA"/>
</dbReference>
<keyword evidence="2" id="KW-1185">Reference proteome</keyword>
<sequence length="410" mass="45667">MSLDQLYLLSPEQREKMLDGPALTPPPNEVPNYDNPHNHNTAVIVSAIICQVIVAVAMIIRAHAQILVDKKLYVEDAFGFVAFALENTLGYCGYRWAHSAGFSHQWDIRMRDMSEILYVSNLSHSLYSATMMTLKAAILLEWARILAPRGTNRPFYWACNILLCINILFYLSVIIARELSCIPRERIWDKTVPGTCIQGMLIPITSATINCISDIIILILPQRIIWKLKMTRKKKLGLSLVFATGILAVLASIARLVTAVRTSFFPDMTYHSFSLVISAYYEIMLGFLIFCIPMVPRVLTQGTLISKALASLGLRPCLISRRSGADKKTVQTNSPAIPGRSYRRIGEDEIALGYLGNSSVGIDGSLGQTSYARGGLPHPEVREGGIIRTTLVEVHEQIKHDNTMTDKPVF</sequence>
<name>A0ACC0D1T2_9PEZI</name>
<dbReference type="Proteomes" id="UP001497680">
    <property type="component" value="Unassembled WGS sequence"/>
</dbReference>
<reference evidence="1 2" key="1">
    <citation type="journal article" date="2022" name="New Phytol.">
        <title>Ecological generalism drives hyperdiversity of secondary metabolite gene clusters in xylarialean endophytes.</title>
        <authorList>
            <person name="Franco M.E.E."/>
            <person name="Wisecaver J.H."/>
            <person name="Arnold A.E."/>
            <person name="Ju Y.M."/>
            <person name="Slot J.C."/>
            <person name="Ahrendt S."/>
            <person name="Moore L.P."/>
            <person name="Eastman K.E."/>
            <person name="Scott K."/>
            <person name="Konkel Z."/>
            <person name="Mondo S.J."/>
            <person name="Kuo A."/>
            <person name="Hayes R.D."/>
            <person name="Haridas S."/>
            <person name="Andreopoulos B."/>
            <person name="Riley R."/>
            <person name="LaButti K."/>
            <person name="Pangilinan J."/>
            <person name="Lipzen A."/>
            <person name="Amirebrahimi M."/>
            <person name="Yan J."/>
            <person name="Adam C."/>
            <person name="Keymanesh K."/>
            <person name="Ng V."/>
            <person name="Louie K."/>
            <person name="Northen T."/>
            <person name="Drula E."/>
            <person name="Henrissat B."/>
            <person name="Hsieh H.M."/>
            <person name="Youens-Clark K."/>
            <person name="Lutzoni F."/>
            <person name="Miadlikowska J."/>
            <person name="Eastwood D.C."/>
            <person name="Hamelin R.C."/>
            <person name="Grigoriev I.V."/>
            <person name="U'Ren J.M."/>
        </authorList>
    </citation>
    <scope>NUCLEOTIDE SEQUENCE [LARGE SCALE GENOMIC DNA]</scope>
    <source>
        <strain evidence="1 2">ER1909</strain>
    </source>
</reference>